<feature type="compositionally biased region" description="Polar residues" evidence="1">
    <location>
        <begin position="404"/>
        <end position="415"/>
    </location>
</feature>
<dbReference type="AlphaFoldDB" id="A0A0G3BRD2"/>
<sequence length="577" mass="60952">MNRKTRWLAGLAVGVVVVALAAAALTRGRFAGRYNALDVDLGQPDLLVRSARLGALSKDLVAAPLLRDVLTEDFVHYYEDHPTRLSLLGTLKRLAYDHQLSWSDRLIAAVLDAPAELALWRDGKGRPSHFVLLLEHNLAAEAVLQLAKVGLPDKQLSVAGELGSGFGAKSTVYAVKLNARTTWLFVSQGGRTLVASDPGLLLEADGGLSRRAAGVLADAIATEPGAVSPFARDFDLGARGDVAQQIAAKTSFLSFGYQHFFPDLKAVRLDLDARGQWSLAAQATGAALEQWGRGAAQLWRTLPRSSALCASLPIDVSRAEPMLEMLGGKAGSALAADLLPVAGLCWGPQGGLFAPMLALRLREGAETRHDETLARVLQQATADPAKQAAADEDDENKRAAADSESASAVRTQTLKQPNGARLWTRRVAHEHGAVSQGGQRANVVAVARLGSLLVASTDLRAVEHTLAVAAKTYPALSDTPVDGAVPVLFADGARLAGVLETESWRTLKAAAAPTFNRVARELLTPRLQAVARLGTLQVGLPIAVQPADRTQWVPLAVHREAAAARAAGPQPAAKATP</sequence>
<name>A0A0G3BRD2_9BURK</name>
<dbReference type="Pfam" id="PF09909">
    <property type="entry name" value="DUF2138"/>
    <property type="match status" value="1"/>
</dbReference>
<keyword evidence="3" id="KW-1185">Reference proteome</keyword>
<evidence type="ECO:0000313" key="2">
    <source>
        <dbReference type="EMBL" id="AKJ29916.1"/>
    </source>
</evidence>
<feature type="region of interest" description="Disordered" evidence="1">
    <location>
        <begin position="380"/>
        <end position="415"/>
    </location>
</feature>
<dbReference type="PATRIC" id="fig|413882.6.peg.3364"/>
<dbReference type="Proteomes" id="UP000035352">
    <property type="component" value="Chromosome"/>
</dbReference>
<dbReference type="InterPro" id="IPR018671">
    <property type="entry name" value="DUF2138"/>
</dbReference>
<gene>
    <name evidence="2" type="ORF">AAW51_3225</name>
</gene>
<evidence type="ECO:0000313" key="3">
    <source>
        <dbReference type="Proteomes" id="UP000035352"/>
    </source>
</evidence>
<evidence type="ECO:0008006" key="4">
    <source>
        <dbReference type="Google" id="ProtNLM"/>
    </source>
</evidence>
<proteinExistence type="predicted"/>
<accession>A0A0G3BRD2</accession>
<dbReference type="RefSeq" id="WP_047195406.1">
    <property type="nucleotide sequence ID" value="NZ_CP011371.1"/>
</dbReference>
<dbReference type="EMBL" id="CP011371">
    <property type="protein sequence ID" value="AKJ29916.1"/>
    <property type="molecule type" value="Genomic_DNA"/>
</dbReference>
<protein>
    <recommendedName>
        <fullName evidence="4">DUF2138 family protein</fullName>
    </recommendedName>
</protein>
<dbReference type="KEGG" id="pbh:AAW51_3225"/>
<organism evidence="2 3">
    <name type="scientific">Caldimonas brevitalea</name>
    <dbReference type="NCBI Taxonomy" id="413882"/>
    <lineage>
        <taxon>Bacteria</taxon>
        <taxon>Pseudomonadati</taxon>
        <taxon>Pseudomonadota</taxon>
        <taxon>Betaproteobacteria</taxon>
        <taxon>Burkholderiales</taxon>
        <taxon>Sphaerotilaceae</taxon>
        <taxon>Caldimonas</taxon>
    </lineage>
</organism>
<dbReference type="STRING" id="413882.AAW51_3225"/>
<evidence type="ECO:0000256" key="1">
    <source>
        <dbReference type="SAM" id="MobiDB-lite"/>
    </source>
</evidence>
<reference evidence="2 3" key="1">
    <citation type="submission" date="2015-05" db="EMBL/GenBank/DDBJ databases">
        <authorList>
            <person name="Tang B."/>
            <person name="Yu Y."/>
        </authorList>
    </citation>
    <scope>NUCLEOTIDE SEQUENCE [LARGE SCALE GENOMIC DNA]</scope>
    <source>
        <strain evidence="2 3">DSM 7029</strain>
    </source>
</reference>